<feature type="transmembrane region" description="Helical" evidence="8">
    <location>
        <begin position="261"/>
        <end position="279"/>
    </location>
</feature>
<organism evidence="9 10">
    <name type="scientific">Litoribacillus peritrichatus</name>
    <dbReference type="NCBI Taxonomy" id="718191"/>
    <lineage>
        <taxon>Bacteria</taxon>
        <taxon>Pseudomonadati</taxon>
        <taxon>Pseudomonadota</taxon>
        <taxon>Gammaproteobacteria</taxon>
        <taxon>Oceanospirillales</taxon>
        <taxon>Oceanospirillaceae</taxon>
        <taxon>Litoribacillus</taxon>
    </lineage>
</organism>
<evidence type="ECO:0000256" key="4">
    <source>
        <dbReference type="ARBA" id="ARBA00022475"/>
    </source>
</evidence>
<dbReference type="RefSeq" id="WP_344796992.1">
    <property type="nucleotide sequence ID" value="NZ_BAABBN010000004.1"/>
</dbReference>
<evidence type="ECO:0000256" key="6">
    <source>
        <dbReference type="ARBA" id="ARBA00022989"/>
    </source>
</evidence>
<keyword evidence="7 8" id="KW-0472">Membrane</keyword>
<feature type="transmembrane region" description="Helical" evidence="8">
    <location>
        <begin position="175"/>
        <end position="196"/>
    </location>
</feature>
<dbReference type="PANTHER" id="PTHR36838">
    <property type="entry name" value="AUXIN EFFLUX CARRIER FAMILY PROTEIN"/>
    <property type="match status" value="1"/>
</dbReference>
<keyword evidence="10" id="KW-1185">Reference proteome</keyword>
<proteinExistence type="inferred from homology"/>
<feature type="transmembrane region" description="Helical" evidence="8">
    <location>
        <begin position="71"/>
        <end position="90"/>
    </location>
</feature>
<reference evidence="10" key="1">
    <citation type="journal article" date="2019" name="Int. J. Syst. Evol. Microbiol.">
        <title>The Global Catalogue of Microorganisms (GCM) 10K type strain sequencing project: providing services to taxonomists for standard genome sequencing and annotation.</title>
        <authorList>
            <consortium name="The Broad Institute Genomics Platform"/>
            <consortium name="The Broad Institute Genome Sequencing Center for Infectious Disease"/>
            <person name="Wu L."/>
            <person name="Ma J."/>
        </authorList>
    </citation>
    <scope>NUCLEOTIDE SEQUENCE [LARGE SCALE GENOMIC DNA]</scope>
    <source>
        <strain evidence="10">JCM 17551</strain>
    </source>
</reference>
<feature type="transmembrane region" description="Helical" evidence="8">
    <location>
        <begin position="291"/>
        <end position="311"/>
    </location>
</feature>
<evidence type="ECO:0000313" key="10">
    <source>
        <dbReference type="Proteomes" id="UP001501565"/>
    </source>
</evidence>
<protein>
    <submittedName>
        <fullName evidence="9">AEC family transporter</fullName>
    </submittedName>
</protein>
<evidence type="ECO:0000313" key="9">
    <source>
        <dbReference type="EMBL" id="GAA3920081.1"/>
    </source>
</evidence>
<evidence type="ECO:0000256" key="3">
    <source>
        <dbReference type="ARBA" id="ARBA00022448"/>
    </source>
</evidence>
<dbReference type="EMBL" id="BAABBN010000004">
    <property type="protein sequence ID" value="GAA3920081.1"/>
    <property type="molecule type" value="Genomic_DNA"/>
</dbReference>
<dbReference type="Pfam" id="PF03547">
    <property type="entry name" value="Mem_trans"/>
    <property type="match status" value="2"/>
</dbReference>
<dbReference type="InterPro" id="IPR004776">
    <property type="entry name" value="Mem_transp_PIN-like"/>
</dbReference>
<evidence type="ECO:0000256" key="2">
    <source>
        <dbReference type="ARBA" id="ARBA00010145"/>
    </source>
</evidence>
<feature type="transmembrane region" description="Helical" evidence="8">
    <location>
        <begin position="236"/>
        <end position="255"/>
    </location>
</feature>
<keyword evidence="4" id="KW-1003">Cell membrane</keyword>
<comment type="caution">
    <text evidence="9">The sequence shown here is derived from an EMBL/GenBank/DDBJ whole genome shotgun (WGS) entry which is preliminary data.</text>
</comment>
<evidence type="ECO:0000256" key="7">
    <source>
        <dbReference type="ARBA" id="ARBA00023136"/>
    </source>
</evidence>
<feature type="transmembrane region" description="Helical" evidence="8">
    <location>
        <begin position="6"/>
        <end position="28"/>
    </location>
</feature>
<keyword evidence="6 8" id="KW-1133">Transmembrane helix</keyword>
<dbReference type="InterPro" id="IPR038770">
    <property type="entry name" value="Na+/solute_symporter_sf"/>
</dbReference>
<dbReference type="PANTHER" id="PTHR36838:SF4">
    <property type="entry name" value="AUXIN EFFLUX CARRIER FAMILY PROTEIN"/>
    <property type="match status" value="1"/>
</dbReference>
<gene>
    <name evidence="9" type="ORF">GCM10022277_14550</name>
</gene>
<evidence type="ECO:0000256" key="5">
    <source>
        <dbReference type="ARBA" id="ARBA00022692"/>
    </source>
</evidence>
<name>A0ABP7MCV7_9GAMM</name>
<feature type="transmembrane region" description="Helical" evidence="8">
    <location>
        <begin position="40"/>
        <end position="59"/>
    </location>
</feature>
<evidence type="ECO:0000256" key="8">
    <source>
        <dbReference type="SAM" id="Phobius"/>
    </source>
</evidence>
<feature type="transmembrane region" description="Helical" evidence="8">
    <location>
        <begin position="130"/>
        <end position="154"/>
    </location>
</feature>
<comment type="subcellular location">
    <subcellularLocation>
        <location evidence="1">Cell membrane</location>
        <topology evidence="1">Multi-pass membrane protein</topology>
    </subcellularLocation>
</comment>
<accession>A0ABP7MCV7</accession>
<evidence type="ECO:0000256" key="1">
    <source>
        <dbReference type="ARBA" id="ARBA00004651"/>
    </source>
</evidence>
<keyword evidence="5 8" id="KW-0812">Transmembrane</keyword>
<dbReference type="Proteomes" id="UP001501565">
    <property type="component" value="Unassembled WGS sequence"/>
</dbReference>
<feature type="transmembrane region" description="Helical" evidence="8">
    <location>
        <begin position="102"/>
        <end position="124"/>
    </location>
</feature>
<sequence>MTYSQILFETLDVTSPIFTLVFMGWCLSKIGWLSSQFINSASNLIFSLFLPILIFHSILKMDVANELNWHVIFFGWGFSLVTFLVAWLLVIKTDAPPSDKGVFVQGAFRSNLGILGIALCFNSYGDAGSGTAALILAMVTPLFNVLSVIVLSHYQHDSTGFDLKGVLVNIAKNPLIIAIMIALPISYLGIALPGWVHKPIASIADMTLPLALLCIGGSLDLKALRNASYLSVMSTGLKLMIFPALAALGCVIVGFDSLTVGVVYLMFASPTAAASFVMAKAMSGNATMAANIIALSTVLSAFSVSFGLFVLKSLGWAL</sequence>
<dbReference type="Gene3D" id="1.20.1530.20">
    <property type="match status" value="1"/>
</dbReference>
<comment type="similarity">
    <text evidence="2">Belongs to the auxin efflux carrier (TC 2.A.69) family.</text>
</comment>
<keyword evidence="3" id="KW-0813">Transport</keyword>